<sequence>MHAPRRATASPPCHRERKRARRPLRLQGHPAPVADPGARAYRLGASRTLFPQPHRERQRAHPPARPPCAQ</sequence>
<feature type="region of interest" description="Disordered" evidence="1">
    <location>
        <begin position="1"/>
        <end position="70"/>
    </location>
</feature>
<proteinExistence type="predicted"/>
<feature type="non-terminal residue" evidence="2">
    <location>
        <position position="70"/>
    </location>
</feature>
<gene>
    <name evidence="2" type="ORF">B0H17DRAFT_1062865</name>
</gene>
<dbReference type="Proteomes" id="UP001221757">
    <property type="component" value="Unassembled WGS sequence"/>
</dbReference>
<reference evidence="2" key="1">
    <citation type="submission" date="2023-03" db="EMBL/GenBank/DDBJ databases">
        <title>Massive genome expansion in bonnet fungi (Mycena s.s.) driven by repeated elements and novel gene families across ecological guilds.</title>
        <authorList>
            <consortium name="Lawrence Berkeley National Laboratory"/>
            <person name="Harder C.B."/>
            <person name="Miyauchi S."/>
            <person name="Viragh M."/>
            <person name="Kuo A."/>
            <person name="Thoen E."/>
            <person name="Andreopoulos B."/>
            <person name="Lu D."/>
            <person name="Skrede I."/>
            <person name="Drula E."/>
            <person name="Henrissat B."/>
            <person name="Morin E."/>
            <person name="Kohler A."/>
            <person name="Barry K."/>
            <person name="LaButti K."/>
            <person name="Morin E."/>
            <person name="Salamov A."/>
            <person name="Lipzen A."/>
            <person name="Mereny Z."/>
            <person name="Hegedus B."/>
            <person name="Baldrian P."/>
            <person name="Stursova M."/>
            <person name="Weitz H."/>
            <person name="Taylor A."/>
            <person name="Grigoriev I.V."/>
            <person name="Nagy L.G."/>
            <person name="Martin F."/>
            <person name="Kauserud H."/>
        </authorList>
    </citation>
    <scope>NUCLEOTIDE SEQUENCE</scope>
    <source>
        <strain evidence="2">CBHHK067</strain>
    </source>
</reference>
<evidence type="ECO:0000313" key="3">
    <source>
        <dbReference type="Proteomes" id="UP001221757"/>
    </source>
</evidence>
<organism evidence="2 3">
    <name type="scientific">Mycena rosella</name>
    <name type="common">Pink bonnet</name>
    <name type="synonym">Agaricus rosellus</name>
    <dbReference type="NCBI Taxonomy" id="1033263"/>
    <lineage>
        <taxon>Eukaryota</taxon>
        <taxon>Fungi</taxon>
        <taxon>Dikarya</taxon>
        <taxon>Basidiomycota</taxon>
        <taxon>Agaricomycotina</taxon>
        <taxon>Agaricomycetes</taxon>
        <taxon>Agaricomycetidae</taxon>
        <taxon>Agaricales</taxon>
        <taxon>Marasmiineae</taxon>
        <taxon>Mycenaceae</taxon>
        <taxon>Mycena</taxon>
    </lineage>
</organism>
<dbReference type="EMBL" id="JARKIE010000057">
    <property type="protein sequence ID" value="KAJ7691530.1"/>
    <property type="molecule type" value="Genomic_DNA"/>
</dbReference>
<comment type="caution">
    <text evidence="2">The sequence shown here is derived from an EMBL/GenBank/DDBJ whole genome shotgun (WGS) entry which is preliminary data.</text>
</comment>
<accession>A0AAD7DGZ2</accession>
<feature type="compositionally biased region" description="Basic residues" evidence="1">
    <location>
        <begin position="15"/>
        <end position="24"/>
    </location>
</feature>
<protein>
    <submittedName>
        <fullName evidence="2">Uncharacterized protein</fullName>
    </submittedName>
</protein>
<keyword evidence="3" id="KW-1185">Reference proteome</keyword>
<evidence type="ECO:0000256" key="1">
    <source>
        <dbReference type="SAM" id="MobiDB-lite"/>
    </source>
</evidence>
<evidence type="ECO:0000313" key="2">
    <source>
        <dbReference type="EMBL" id="KAJ7691530.1"/>
    </source>
</evidence>
<dbReference type="AlphaFoldDB" id="A0AAD7DGZ2"/>
<name>A0AAD7DGZ2_MYCRO</name>